<dbReference type="PANTHER" id="PTHR30591:SF1">
    <property type="entry name" value="RECBCD ENZYME SUBUNIT RECC"/>
    <property type="match status" value="1"/>
</dbReference>
<comment type="subunit">
    <text evidence="14">Heterodimer of AddA and AddB.</text>
</comment>
<comment type="miscellaneous">
    <text evidence="14">Despite having conserved helicase domains, this subunit does not have helicase activity.</text>
</comment>
<dbReference type="AlphaFoldDB" id="A0A0C2W0L4"/>
<dbReference type="EC" id="3.1.-.-" evidence="14"/>
<dbReference type="OrthoDB" id="9758506at2"/>
<dbReference type="SUPFAM" id="SSF52540">
    <property type="entry name" value="P-loop containing nucleoside triphosphate hydrolases"/>
    <property type="match status" value="1"/>
</dbReference>
<evidence type="ECO:0000256" key="5">
    <source>
        <dbReference type="ARBA" id="ARBA00022763"/>
    </source>
</evidence>
<dbReference type="NCBIfam" id="TIGR02773">
    <property type="entry name" value="addB_Gpos"/>
    <property type="match status" value="1"/>
</dbReference>
<sequence length="1148" mass="130690">MPLIIKTGRSGTGKTDQIMQEITAKVKNNPSGDPILLIVPEQMTFQSEYRLALETGGMVRVQVLSFTRLAWRILQETGGATRIHINHTGASMLVRKLISEQKDQMVMFGRAAGKHGFVSHVEKMLTEFRRYCVNPEDLLEKTAEISGTAPKALVDKLKDIERIYSGFDERLEDKYIDSEDYLRLLAEKISDSDLISQADIYLDGFHSFTPQEYLVIEKLLKSAKQVTAAVTADLSSTDPLLFRQTSDTVSQLKGIAADTGEKAEVITFGENKKYKGRGLSFLERSFETYGAVYSEPADLTVIEAAGRRAEAEAIAREIRRLARNEGYRYKDIAVLSRNGEAYHEIIEPVFKDYDIPYFIDKKRTMLNHPLIEFIRSALEVVTKKWRYEAVFRAVKTELFFPAEADYEVLRGNMDRLENYVLAQGIHGYRWQKEFYYKQFRGLDFVHQPQNDEEKMIQDDLNESRVMITAPMNTFEERLKKADTVHAYCEAVFLLLEELDIPLKLEQISHAAEEKGDVEAAREHDQAWDAVVELLDQFVEITGEDRMTLQEFSEILDAGMETLEFSLVPPAIDQVIIADLELSRLPAVCASFVIGVNDGVMPARMQDDGILAEEDRIFMERAGLKLAPGSREKLQDEDFTAYRAFTSPSEKLYISYPLADEEGKSLIVSPYIKKVTGMLPEHKRMLAVNDPVEVPAEQQLDYICHPLPTASFMTSQLQQLRKDYPVADIWRDVYNFYVTDPLWKQESKRILSGLFYGNTAAPLSRGTAEDLYGSSMMASVSRIERMNSCAFQHFSSHGLRLKERSIFKLDAPNIGELFHAALKWISEELLQKGISWKSLSQRQCTELANQAVSHIGPQLQYDILNSSNKYRYIAKKLQTVISRASFILSEHARAGNFEPLRVELGFGPGQELPPHSIQLSDGDTMSLQGRIDRVDHARSEGKVYLRVIDYKSSVRDLDFTEMYYGLSLQMMTYLDVALTNAARLVHTEAEPAGVLYFHLHNPVVKTKKTMSMQEMQDEYLKKYKMKGLVLGDEEVVKLMDMTLEEGNSSIISAGLKKDGTLRSNSKTASRDQFNDMRSHTRSMFKTAGDRIKAGDVSIDPYEYKKRTPCQFCSYRSVCQFDPALEQNQYRSLRPKKAEDLFQGMKGDHQ</sequence>
<evidence type="ECO:0000259" key="15">
    <source>
        <dbReference type="PROSITE" id="PS51217"/>
    </source>
</evidence>
<dbReference type="GO" id="GO:0008409">
    <property type="term" value="F:5'-3' exonuclease activity"/>
    <property type="evidence" value="ECO:0007669"/>
    <property type="project" value="UniProtKB-UniRule"/>
</dbReference>
<dbReference type="STRING" id="135826.KP77_15360"/>
<dbReference type="GO" id="GO:0051539">
    <property type="term" value="F:4 iron, 4 sulfur cluster binding"/>
    <property type="evidence" value="ECO:0007669"/>
    <property type="project" value="UniProtKB-KW"/>
</dbReference>
<gene>
    <name evidence="14" type="primary">addB</name>
    <name evidence="16" type="ORF">KP77_15360</name>
</gene>
<comment type="caution">
    <text evidence="16">The sequence shown here is derived from an EMBL/GenBank/DDBJ whole genome shotgun (WGS) entry which is preliminary data.</text>
</comment>
<keyword evidence="17" id="KW-1185">Reference proteome</keyword>
<dbReference type="InterPro" id="IPR027417">
    <property type="entry name" value="P-loop_NTPase"/>
</dbReference>
<accession>A0A0C2W0L4</accession>
<dbReference type="GO" id="GO:0005524">
    <property type="term" value="F:ATP binding"/>
    <property type="evidence" value="ECO:0007669"/>
    <property type="project" value="UniProtKB-UniRule"/>
</dbReference>
<keyword evidence="6 14" id="KW-0378">Hydrolase</keyword>
<dbReference type="InterPro" id="IPR049035">
    <property type="entry name" value="ADDB_N"/>
</dbReference>
<dbReference type="EMBL" id="JXRQ01000017">
    <property type="protein sequence ID" value="KIL50161.1"/>
    <property type="molecule type" value="Genomic_DNA"/>
</dbReference>
<dbReference type="Gene3D" id="6.10.140.1030">
    <property type="match status" value="1"/>
</dbReference>
<evidence type="ECO:0000256" key="3">
    <source>
        <dbReference type="ARBA" id="ARBA00022723"/>
    </source>
</evidence>
<dbReference type="InterPro" id="IPR011604">
    <property type="entry name" value="PDDEXK-like_dom_sf"/>
</dbReference>
<organism evidence="16 17">
    <name type="scientific">Jeotgalibacillus alimentarius</name>
    <dbReference type="NCBI Taxonomy" id="135826"/>
    <lineage>
        <taxon>Bacteria</taxon>
        <taxon>Bacillati</taxon>
        <taxon>Bacillota</taxon>
        <taxon>Bacilli</taxon>
        <taxon>Bacillales</taxon>
        <taxon>Caryophanaceae</taxon>
        <taxon>Jeotgalibacillus</taxon>
    </lineage>
</organism>
<keyword evidence="5 14" id="KW-0227">DNA damage</keyword>
<dbReference type="Pfam" id="PF12705">
    <property type="entry name" value="PDDEXK_1"/>
    <property type="match status" value="1"/>
</dbReference>
<keyword evidence="10 14" id="KW-0408">Iron</keyword>
<keyword evidence="13 14" id="KW-0234">DNA repair</keyword>
<evidence type="ECO:0000256" key="11">
    <source>
        <dbReference type="ARBA" id="ARBA00023014"/>
    </source>
</evidence>
<dbReference type="GO" id="GO:0000724">
    <property type="term" value="P:double-strand break repair via homologous recombination"/>
    <property type="evidence" value="ECO:0007669"/>
    <property type="project" value="UniProtKB-UniRule"/>
</dbReference>
<dbReference type="Proteomes" id="UP000031950">
    <property type="component" value="Unassembled WGS sequence"/>
</dbReference>
<evidence type="ECO:0000256" key="8">
    <source>
        <dbReference type="ARBA" id="ARBA00022839"/>
    </source>
</evidence>
<name>A0A0C2W0L4_9BACL</name>
<dbReference type="Gene3D" id="3.40.50.300">
    <property type="entry name" value="P-loop containing nucleotide triphosphate hydrolases"/>
    <property type="match status" value="3"/>
</dbReference>
<feature type="domain" description="UvrD-like helicase C-terminal" evidence="15">
    <location>
        <begin position="261"/>
        <end position="572"/>
    </location>
</feature>
<dbReference type="HAMAP" id="MF_01452">
    <property type="entry name" value="AddB_type1"/>
    <property type="match status" value="1"/>
</dbReference>
<evidence type="ECO:0000256" key="2">
    <source>
        <dbReference type="ARBA" id="ARBA00022722"/>
    </source>
</evidence>
<keyword evidence="11 14" id="KW-0411">Iron-sulfur</keyword>
<evidence type="ECO:0000256" key="13">
    <source>
        <dbReference type="ARBA" id="ARBA00023204"/>
    </source>
</evidence>
<dbReference type="GO" id="GO:0046872">
    <property type="term" value="F:metal ion binding"/>
    <property type="evidence" value="ECO:0007669"/>
    <property type="project" value="UniProtKB-KW"/>
</dbReference>
<evidence type="ECO:0000256" key="9">
    <source>
        <dbReference type="ARBA" id="ARBA00022840"/>
    </source>
</evidence>
<keyword evidence="7 14" id="KW-0347">Helicase</keyword>
<comment type="similarity">
    <text evidence="14">Belongs to the helicase family. AddB/RexB type 1 subfamily.</text>
</comment>
<protein>
    <recommendedName>
        <fullName evidence="14">ATP-dependent helicase/deoxyribonuclease subunit B</fullName>
        <ecNumber evidence="14">3.1.-.-</ecNumber>
    </recommendedName>
    <alternativeName>
        <fullName evidence="14">ATP-dependent helicase/nuclease subunit AddB</fullName>
    </alternativeName>
</protein>
<feature type="binding site" evidence="14">
    <location>
        <position position="1111"/>
    </location>
    <ligand>
        <name>[4Fe-4S] cluster</name>
        <dbReference type="ChEBI" id="CHEBI:49883"/>
    </ligand>
</feature>
<comment type="cofactor">
    <cofactor evidence="14">
        <name>Mg(2+)</name>
        <dbReference type="ChEBI" id="CHEBI:18420"/>
    </cofactor>
</comment>
<evidence type="ECO:0000256" key="7">
    <source>
        <dbReference type="ARBA" id="ARBA00022806"/>
    </source>
</evidence>
<dbReference type="InterPro" id="IPR014017">
    <property type="entry name" value="DNA_helicase_UvrD-like_C"/>
</dbReference>
<dbReference type="GO" id="GO:0004386">
    <property type="term" value="F:helicase activity"/>
    <property type="evidence" value="ECO:0007669"/>
    <property type="project" value="UniProtKB-KW"/>
</dbReference>
<dbReference type="InterPro" id="IPR038726">
    <property type="entry name" value="PDDEXK_AddAB-type"/>
</dbReference>
<dbReference type="PROSITE" id="PS51217">
    <property type="entry name" value="UVRD_HELICASE_CTER"/>
    <property type="match status" value="1"/>
</dbReference>
<dbReference type="GO" id="GO:0003690">
    <property type="term" value="F:double-stranded DNA binding"/>
    <property type="evidence" value="ECO:0007669"/>
    <property type="project" value="UniProtKB-UniRule"/>
</dbReference>
<dbReference type="InterPro" id="IPR014140">
    <property type="entry name" value="DNA_helicase_suAddB"/>
</dbReference>
<dbReference type="Pfam" id="PF13361">
    <property type="entry name" value="UvrD_C"/>
    <property type="match status" value="1"/>
</dbReference>
<feature type="binding site" evidence="14">
    <location>
        <position position="1117"/>
    </location>
    <ligand>
        <name>[4Fe-4S] cluster</name>
        <dbReference type="ChEBI" id="CHEBI:49883"/>
    </ligand>
</feature>
<proteinExistence type="inferred from homology"/>
<dbReference type="PANTHER" id="PTHR30591">
    <property type="entry name" value="RECBCD ENZYME SUBUNIT RECC"/>
    <property type="match status" value="1"/>
</dbReference>
<keyword evidence="2 14" id="KW-0540">Nuclease</keyword>
<evidence type="ECO:0000256" key="12">
    <source>
        <dbReference type="ARBA" id="ARBA00023125"/>
    </source>
</evidence>
<keyword evidence="12 14" id="KW-0238">DNA-binding</keyword>
<dbReference type="PATRIC" id="fig|135826.4.peg.1531"/>
<keyword evidence="8 14" id="KW-0269">Exonuclease</keyword>
<keyword evidence="4 14" id="KW-0547">Nucleotide-binding</keyword>
<evidence type="ECO:0000256" key="4">
    <source>
        <dbReference type="ARBA" id="ARBA00022741"/>
    </source>
</evidence>
<feature type="binding site" evidence="14">
    <location>
        <position position="1108"/>
    </location>
    <ligand>
        <name>[4Fe-4S] cluster</name>
        <dbReference type="ChEBI" id="CHEBI:49883"/>
    </ligand>
</feature>
<dbReference type="Gene3D" id="3.90.320.10">
    <property type="match status" value="1"/>
</dbReference>
<evidence type="ECO:0000256" key="14">
    <source>
        <dbReference type="HAMAP-Rule" id="MF_01452"/>
    </source>
</evidence>
<dbReference type="RefSeq" id="WP_041122143.1">
    <property type="nucleotide sequence ID" value="NZ_JXRQ01000017.1"/>
</dbReference>
<keyword evidence="9 14" id="KW-0067">ATP-binding</keyword>
<keyword evidence="3 14" id="KW-0479">Metal-binding</keyword>
<evidence type="ECO:0000256" key="6">
    <source>
        <dbReference type="ARBA" id="ARBA00022801"/>
    </source>
</evidence>
<feature type="binding site" evidence="14">
    <location>
        <position position="788"/>
    </location>
    <ligand>
        <name>[4Fe-4S] cluster</name>
        <dbReference type="ChEBI" id="CHEBI:49883"/>
    </ligand>
</feature>
<reference evidence="16 17" key="1">
    <citation type="submission" date="2015-01" db="EMBL/GenBank/DDBJ databases">
        <title>Genome sequence of Jeotgalibacillus alimentarius.</title>
        <authorList>
            <person name="Goh K.M."/>
            <person name="Chan K.-G."/>
            <person name="Yaakop A.S."/>
            <person name="Ee R."/>
            <person name="Gan H.M."/>
            <person name="Chan C.S."/>
        </authorList>
    </citation>
    <scope>NUCLEOTIDE SEQUENCE [LARGE SCALE GENOMIC DNA]</scope>
    <source>
        <strain evidence="16 17">YKJ-13</strain>
    </source>
</reference>
<comment type="function">
    <text evidence="14">The heterodimer acts as both an ATP-dependent DNA helicase and an ATP-dependent, dual-direction single-stranded exonuclease. Recognizes the chi site generating a DNA molecule suitable for the initiation of homologous recombination. The AddB subunit has 5' -&gt; 3' nuclease activity but not helicase activity.</text>
</comment>
<evidence type="ECO:0000313" key="17">
    <source>
        <dbReference type="Proteomes" id="UP000031950"/>
    </source>
</evidence>
<comment type="cofactor">
    <cofactor evidence="14">
        <name>[4Fe-4S] cluster</name>
        <dbReference type="ChEBI" id="CHEBI:49883"/>
    </cofactor>
    <text evidence="14">Binds 1 [4Fe-4S] cluster.</text>
</comment>
<evidence type="ECO:0000313" key="16">
    <source>
        <dbReference type="EMBL" id="KIL50161.1"/>
    </source>
</evidence>
<keyword evidence="1 14" id="KW-0004">4Fe-4S</keyword>
<dbReference type="Pfam" id="PF21445">
    <property type="entry name" value="ADDB_N"/>
    <property type="match status" value="1"/>
</dbReference>
<evidence type="ECO:0000256" key="10">
    <source>
        <dbReference type="ARBA" id="ARBA00023004"/>
    </source>
</evidence>
<evidence type="ECO:0000256" key="1">
    <source>
        <dbReference type="ARBA" id="ARBA00022485"/>
    </source>
</evidence>